<dbReference type="InterPro" id="IPR001509">
    <property type="entry name" value="Epimerase_deHydtase"/>
</dbReference>
<dbReference type="EMBL" id="GAKP01001882">
    <property type="protein sequence ID" value="JAC57070.1"/>
    <property type="molecule type" value="Transcribed_RNA"/>
</dbReference>
<organism evidence="2">
    <name type="scientific">Bactrocera dorsalis</name>
    <name type="common">Oriental fruit fly</name>
    <name type="synonym">Dacus dorsalis</name>
    <dbReference type="NCBI Taxonomy" id="27457"/>
    <lineage>
        <taxon>Eukaryota</taxon>
        <taxon>Metazoa</taxon>
        <taxon>Ecdysozoa</taxon>
        <taxon>Arthropoda</taxon>
        <taxon>Hexapoda</taxon>
        <taxon>Insecta</taxon>
        <taxon>Pterygota</taxon>
        <taxon>Neoptera</taxon>
        <taxon>Endopterygota</taxon>
        <taxon>Diptera</taxon>
        <taxon>Brachycera</taxon>
        <taxon>Muscomorpha</taxon>
        <taxon>Tephritoidea</taxon>
        <taxon>Tephritidae</taxon>
        <taxon>Bactrocera</taxon>
        <taxon>Bactrocera</taxon>
    </lineage>
</organism>
<dbReference type="AlphaFoldDB" id="A0A034WSA4"/>
<gene>
    <name evidence="2" type="primary">MAT2B</name>
    <name evidence="4" type="synonym">LOC105222925</name>
</gene>
<reference evidence="3" key="3">
    <citation type="submission" date="2025-05" db="UniProtKB">
        <authorList>
            <consortium name="RefSeq"/>
        </authorList>
    </citation>
    <scope>NUCLEOTIDE SEQUENCE [LARGE SCALE GENOMIC DNA]</scope>
</reference>
<name>A0A034WSA4_BACDO</name>
<accession>A0A034WSA4</accession>
<evidence type="ECO:0000313" key="4">
    <source>
        <dbReference type="RefSeq" id="XP_011198794.1"/>
    </source>
</evidence>
<dbReference type="GO" id="GO:0016740">
    <property type="term" value="F:transferase activity"/>
    <property type="evidence" value="ECO:0007669"/>
    <property type="project" value="UniProtKB-KW"/>
</dbReference>
<dbReference type="InterPro" id="IPR050177">
    <property type="entry name" value="Lipid_A_modif_metabolic_enz"/>
</dbReference>
<proteinExistence type="predicted"/>
<reference evidence="2" key="1">
    <citation type="journal article" date="2014" name="BMC Genomics">
        <title>Characterizing the developmental transcriptome of the oriental fruit fly, Bactrocera dorsalis (Diptera: Tephritidae) through comparative genomic analysis with Drosophila melanogaster utilizing modENCODE datasets.</title>
        <authorList>
            <person name="Geib S.M."/>
            <person name="Calla B."/>
            <person name="Hall B."/>
            <person name="Hou S."/>
            <person name="Manoukis N.C."/>
        </authorList>
    </citation>
    <scope>NUCLEOTIDE SEQUENCE</scope>
    <source>
        <strain evidence="2">Punador</strain>
    </source>
</reference>
<dbReference type="SUPFAM" id="SSF51735">
    <property type="entry name" value="NAD(P)-binding Rossmann-fold domains"/>
    <property type="match status" value="1"/>
</dbReference>
<evidence type="ECO:0000313" key="2">
    <source>
        <dbReference type="EMBL" id="JAC57070.1"/>
    </source>
</evidence>
<dbReference type="OrthoDB" id="16464at2759"/>
<dbReference type="Pfam" id="PF01370">
    <property type="entry name" value="Epimerase"/>
    <property type="match status" value="1"/>
</dbReference>
<dbReference type="RefSeq" id="XP_011198794.1">
    <property type="nucleotide sequence ID" value="XM_011200492.3"/>
</dbReference>
<evidence type="ECO:0000259" key="1">
    <source>
        <dbReference type="Pfam" id="PF01370"/>
    </source>
</evidence>
<dbReference type="GeneID" id="105222925"/>
<dbReference type="PANTHER" id="PTHR43245:SF11">
    <property type="entry name" value="LD23561P"/>
    <property type="match status" value="1"/>
</dbReference>
<feature type="domain" description="NAD-dependent epimerase/dehydratase" evidence="1">
    <location>
        <begin position="7"/>
        <end position="248"/>
    </location>
</feature>
<dbReference type="OMA" id="PQTAWLN"/>
<dbReference type="CDD" id="cd08946">
    <property type="entry name" value="SDR_e"/>
    <property type="match status" value="1"/>
</dbReference>
<dbReference type="KEGG" id="bdr:105222925"/>
<dbReference type="InterPro" id="IPR036291">
    <property type="entry name" value="NAD(P)-bd_dom_sf"/>
</dbReference>
<evidence type="ECO:0000313" key="3">
    <source>
        <dbReference type="Proteomes" id="UP001652620"/>
    </source>
</evidence>
<reference evidence="4" key="2">
    <citation type="submission" date="2025-04" db="UniProtKB">
        <authorList>
            <consortium name="RefSeq"/>
        </authorList>
    </citation>
    <scope>IDENTIFICATION</scope>
    <source>
        <strain evidence="4">Punador</strain>
    </source>
</reference>
<dbReference type="PANTHER" id="PTHR43245">
    <property type="entry name" value="BIFUNCTIONAL POLYMYXIN RESISTANCE PROTEIN ARNA"/>
    <property type="match status" value="1"/>
</dbReference>
<protein>
    <submittedName>
        <fullName evidence="2">Methionine adenosyltransferase 2 subunit beta</fullName>
    </submittedName>
    <submittedName>
        <fullName evidence="4">Uncharacterized protein LOC105222925</fullName>
    </submittedName>
</protein>
<sequence>MENKPSVLILGGCGFIGRNMVTYLIENDLTEEIRVVDKTPPQMAWLNDRHNQAFDNKKVEFCSANLINAASCKNAFAPHPITGRTWDLVFNCAAETRPNQTEAVYKEGILKLSMNCANEAANIKAKRFIELSSGCVNSSEKVPQKEECKHEPWTSLAKQKLKVERELEMLSDVLDYTVVRLPIVYGLGDKRYLMPRVIVAAIYKYLNECMKLLWNESMRLNTVHVDDVCAAMWFLALNPAAASEIYNIVDDADSTQGTISDILSDVFSINVDYFGVVMSNLTKLSLSDTVSDVNDKHMTPWAEICQKNEINNTPLTPYLDEEQLYHKHLYLDNTKLKTAGYELKVPKLTRDHVIEIIEDYIKQKLFPKSLMV</sequence>
<keyword evidence="2" id="KW-0808">Transferase</keyword>
<dbReference type="Proteomes" id="UP001652620">
    <property type="component" value="Chromosome 2"/>
</dbReference>
<dbReference type="Gene3D" id="3.40.50.720">
    <property type="entry name" value="NAD(P)-binding Rossmann-like Domain"/>
    <property type="match status" value="1"/>
</dbReference>
<keyword evidence="3" id="KW-1185">Reference proteome</keyword>